<feature type="region of interest" description="Disordered" evidence="1">
    <location>
        <begin position="246"/>
        <end position="282"/>
    </location>
</feature>
<gene>
    <name evidence="3" type="primary">E12</name>
</gene>
<evidence type="ECO:0000313" key="4">
    <source>
        <dbReference type="Proteomes" id="UP001162024"/>
    </source>
</evidence>
<feature type="transmembrane region" description="Helical" evidence="2">
    <location>
        <begin position="6"/>
        <end position="24"/>
    </location>
</feature>
<reference evidence="3" key="5">
    <citation type="journal article" date="2016" name="MSphere">
        <title>Complete Genome Sequence of Elephant Endotheliotropic Herpesvirus 4, the First Example of a GC-Rich Branch Proboscivirus.</title>
        <authorList>
            <person name="Ling P.D."/>
            <person name="Long S.Y."/>
            <person name="Fuery A."/>
            <person name="Peng R.S."/>
            <person name="Heaggans S.Y."/>
            <person name="Qin X."/>
            <person name="Worley K.C."/>
            <person name="Dugan S."/>
            <person name="Hayward G.S."/>
        </authorList>
    </citation>
    <scope>NUCLEOTIDE SEQUENCE</scope>
    <source>
        <strain evidence="3">Nyah NAP97</strain>
    </source>
</reference>
<feature type="compositionally biased region" description="Low complexity" evidence="1">
    <location>
        <begin position="265"/>
        <end position="275"/>
    </location>
</feature>
<feature type="transmembrane region" description="Helical" evidence="2">
    <location>
        <begin position="31"/>
        <end position="49"/>
    </location>
</feature>
<evidence type="ECO:0000313" key="3">
    <source>
        <dbReference type="EMBL" id="QOE74376.1"/>
    </source>
</evidence>
<keyword evidence="2" id="KW-1133">Transmembrane helix</keyword>
<keyword evidence="2" id="KW-0812">Transmembrane</keyword>
<feature type="transmembrane region" description="Helical" evidence="2">
    <location>
        <begin position="80"/>
        <end position="99"/>
    </location>
</feature>
<sequence>METYVWYLYALIVVTLILTIFMNCRGPNRRSLVSVVDPALVLATTYYGFQRLIDFKSKINVWVPAGHVSRDAVFCDELMVAYYMLAGVSCLVSIVSMTVRTTENSELFVGLVTARFVRDVARRVLVYMTLTVYAINLSAFTSALTTDEKLIYHVLYYCFFVLFFVLISGVADMMLNFPGEFTWFWMIFASGMMWFHQRHVVINTHDSLNENLVTFCINAYVVTKMLYELDLEEMIRDLFDRGNNNHFPPRPSVPVAVSGNKARGTADATTNTGTDGEQEKDL</sequence>
<dbReference type="Proteomes" id="UP001162024">
    <property type="component" value="Segment"/>
</dbReference>
<evidence type="ECO:0000256" key="1">
    <source>
        <dbReference type="SAM" id="MobiDB-lite"/>
    </source>
</evidence>
<accession>A0A866VSB0</accession>
<dbReference type="KEGG" id="vg:80541493"/>
<name>A0A866VSB0_9BETA</name>
<protein>
    <submittedName>
        <fullName evidence="3">Protein E12</fullName>
    </submittedName>
</protein>
<evidence type="ECO:0000256" key="2">
    <source>
        <dbReference type="SAM" id="Phobius"/>
    </source>
</evidence>
<dbReference type="RefSeq" id="YP_010802709.1">
    <property type="nucleotide sequence ID" value="NC_077039.1"/>
</dbReference>
<reference evidence="3" key="6">
    <citation type="journal article" date="2016" name="MSphere">
        <title>Comparison of the Gene Coding Contents and Other Unusual Features of the GC-Rich and AT-Rich Branch Probosciviruses.</title>
        <authorList>
            <person name="Ling P.D."/>
            <person name="Long S.Y."/>
            <person name="Zong J.C."/>
            <person name="Heaggans S.Y."/>
            <person name="Qin X."/>
            <person name="Hayward G.S."/>
        </authorList>
    </citation>
    <scope>NUCLEOTIDE SEQUENCE</scope>
    <source>
        <strain evidence="3">Nyah NAP97</strain>
    </source>
</reference>
<reference evidence="3" key="3">
    <citation type="journal article" date="2014" name="J. Virol.">
        <title>Comparative genome analysis of four elephant endotheliotropic herpesviruses, EEHV3, EEHV4, EEHV5, and EEHV6, from cases of hemorrhagic disease or viremia.</title>
        <authorList>
            <person name="Zong JC"/>
            <person name="Latimer EM"/>
            <person name="Long SY"/>
            <person name="Richman LK"/>
            <person name="Heaggans SY"/>
            <person name="Hayward GS."/>
        </authorList>
    </citation>
    <scope>NUCLEOTIDE SEQUENCE</scope>
    <source>
        <strain evidence="3">Nyah NAP97</strain>
    </source>
</reference>
<feature type="transmembrane region" description="Helical" evidence="2">
    <location>
        <begin position="177"/>
        <end position="195"/>
    </location>
</feature>
<reference evidence="3" key="2">
    <citation type="journal article" date="2013" name="Genome Announc.">
        <title>Complete Genome Sequence of Elephant Endotheliotropic Herpesvirus 1A.</title>
        <authorList>
            <person name="Ling P.D."/>
            <person name="Reid J.G."/>
            <person name="Qin X."/>
            <person name="Muzny D.M."/>
            <person name="Gibbs R."/>
            <person name="Petrosino J."/>
            <person name="Peng R."/>
            <person name="Zong J.C."/>
            <person name="Heaggans S.Y."/>
            <person name="Hayward G.S."/>
        </authorList>
    </citation>
    <scope>NUCLEOTIDE SEQUENCE</scope>
    <source>
        <strain evidence="3">Nyah NAP97</strain>
    </source>
</reference>
<reference evidence="3" key="4">
    <citation type="journal article" date="2016" name="ILAR J">
        <title>Review of Elephant Endotheliotropic Herpesviruses and Acute Hemorrhagic Disease.</title>
        <authorList>
            <person name="Long S.Y."/>
            <person name="Latimer E.M."/>
            <person name="Hayward G.S."/>
        </authorList>
    </citation>
    <scope>NUCLEOTIDE SEQUENCE</scope>
    <source>
        <strain evidence="3">Nyah NAP97</strain>
    </source>
</reference>
<keyword evidence="4" id="KW-1185">Reference proteome</keyword>
<feature type="transmembrane region" description="Helical" evidence="2">
    <location>
        <begin position="150"/>
        <end position="170"/>
    </location>
</feature>
<keyword evidence="2" id="KW-0472">Membrane</keyword>
<reference evidence="3" key="7">
    <citation type="submission" date="2019-08" db="EMBL/GenBank/DDBJ databases">
        <title>Complete Genome Assembly and Annotation of EEHV3A the First Example of a GC-Branch African Elephant Endotheliotrophic Herpesvirus Associated with Lethal Hemorrhagic Disease.</title>
        <authorList>
            <person name="Tan J."/>
            <person name="Ling P.D."/>
            <person name="Worley K."/>
            <person name="Proudfoot J."/>
            <person name="Bowman M."/>
            <person name="Qin X."/>
            <person name="Latimer E.M."/>
            <person name="Holder K."/>
            <person name="Fayette M."/>
            <person name="Nodolf S."/>
            <person name="Heaggans S.Y."/>
            <person name="Zong J.-C."/>
            <person name="Pearson V.R."/>
            <person name="Hayward G.S."/>
        </authorList>
    </citation>
    <scope>NUCLEOTIDE SEQUENCE</scope>
    <source>
        <strain evidence="3">Nyah NAP97</strain>
    </source>
</reference>
<feature type="transmembrane region" description="Helical" evidence="2">
    <location>
        <begin position="124"/>
        <end position="144"/>
    </location>
</feature>
<dbReference type="GeneID" id="80541493"/>
<dbReference type="EMBL" id="MN373268">
    <property type="protein sequence ID" value="QOE74376.1"/>
    <property type="molecule type" value="Genomic_DNA"/>
</dbReference>
<organism evidence="3 4">
    <name type="scientific">Elephant endotheliotropic herpesvirus 3A</name>
    <dbReference type="NCBI Taxonomy" id="1329409"/>
    <lineage>
        <taxon>Viruses</taxon>
        <taxon>Duplodnaviria</taxon>
        <taxon>Heunggongvirae</taxon>
        <taxon>Peploviricota</taxon>
        <taxon>Herviviricetes</taxon>
        <taxon>Herpesvirales</taxon>
        <taxon>Orthoherpesviridae</taxon>
        <taxon>Betaherpesvirinae</taxon>
        <taxon>Proboscivirus</taxon>
        <taxon>Elephant endotheliotropic herpesvirus 3</taxon>
    </lineage>
</organism>
<proteinExistence type="predicted"/>
<reference evidence="3" key="1">
    <citation type="journal article" date="2009" name="Vet. Pathol.">
        <title>Clinico-pathologic features of fatal disease attributed to new variants of endotheliotropic herpesviruses in two Asian elephants (Elephas maximus).</title>
        <authorList>
            <person name="Garner M.M."/>
            <person name="Helmick K."/>
            <person name="Ochsenreiter J."/>
            <person name="Richman L.K."/>
            <person name="Latimer E."/>
            <person name="Wise A.G."/>
            <person name="Maes R.K."/>
            <person name="Kiupel M."/>
            <person name="Nordhausen R.W."/>
            <person name="Zong J.C."/>
            <person name="Hayward G.S."/>
        </authorList>
    </citation>
    <scope>NUCLEOTIDE SEQUENCE</scope>
    <source>
        <strain evidence="3">Nyah NAP97</strain>
    </source>
</reference>